<evidence type="ECO:0000313" key="2">
    <source>
        <dbReference type="Proteomes" id="UP001194468"/>
    </source>
</evidence>
<comment type="caution">
    <text evidence="1">The sequence shown here is derived from an EMBL/GenBank/DDBJ whole genome shotgun (WGS) entry which is preliminary data.</text>
</comment>
<name>A0AAD4G4X6_BOLED</name>
<organism evidence="1 2">
    <name type="scientific">Boletus edulis BED1</name>
    <dbReference type="NCBI Taxonomy" id="1328754"/>
    <lineage>
        <taxon>Eukaryota</taxon>
        <taxon>Fungi</taxon>
        <taxon>Dikarya</taxon>
        <taxon>Basidiomycota</taxon>
        <taxon>Agaricomycotina</taxon>
        <taxon>Agaricomycetes</taxon>
        <taxon>Agaricomycetidae</taxon>
        <taxon>Boletales</taxon>
        <taxon>Boletineae</taxon>
        <taxon>Boletaceae</taxon>
        <taxon>Boletoideae</taxon>
        <taxon>Boletus</taxon>
    </lineage>
</organism>
<reference evidence="1" key="2">
    <citation type="journal article" date="2020" name="Nat. Commun.">
        <title>Large-scale genome sequencing of mycorrhizal fungi provides insights into the early evolution of symbiotic traits.</title>
        <authorList>
            <person name="Miyauchi S."/>
            <person name="Kiss E."/>
            <person name="Kuo A."/>
            <person name="Drula E."/>
            <person name="Kohler A."/>
            <person name="Sanchez-Garcia M."/>
            <person name="Morin E."/>
            <person name="Andreopoulos B."/>
            <person name="Barry K.W."/>
            <person name="Bonito G."/>
            <person name="Buee M."/>
            <person name="Carver A."/>
            <person name="Chen C."/>
            <person name="Cichocki N."/>
            <person name="Clum A."/>
            <person name="Culley D."/>
            <person name="Crous P.W."/>
            <person name="Fauchery L."/>
            <person name="Girlanda M."/>
            <person name="Hayes R.D."/>
            <person name="Keri Z."/>
            <person name="LaButti K."/>
            <person name="Lipzen A."/>
            <person name="Lombard V."/>
            <person name="Magnuson J."/>
            <person name="Maillard F."/>
            <person name="Murat C."/>
            <person name="Nolan M."/>
            <person name="Ohm R.A."/>
            <person name="Pangilinan J."/>
            <person name="Pereira M.F."/>
            <person name="Perotto S."/>
            <person name="Peter M."/>
            <person name="Pfister S."/>
            <person name="Riley R."/>
            <person name="Sitrit Y."/>
            <person name="Stielow J.B."/>
            <person name="Szollosi G."/>
            <person name="Zifcakova L."/>
            <person name="Stursova M."/>
            <person name="Spatafora J.W."/>
            <person name="Tedersoo L."/>
            <person name="Vaario L.M."/>
            <person name="Yamada A."/>
            <person name="Yan M."/>
            <person name="Wang P."/>
            <person name="Xu J."/>
            <person name="Bruns T."/>
            <person name="Baldrian P."/>
            <person name="Vilgalys R."/>
            <person name="Dunand C."/>
            <person name="Henrissat B."/>
            <person name="Grigoriev I.V."/>
            <person name="Hibbett D."/>
            <person name="Nagy L.G."/>
            <person name="Martin F.M."/>
        </authorList>
    </citation>
    <scope>NUCLEOTIDE SEQUENCE</scope>
    <source>
        <strain evidence="1">BED1</strain>
    </source>
</reference>
<protein>
    <submittedName>
        <fullName evidence="1">Uncharacterized protein</fullName>
    </submittedName>
</protein>
<dbReference type="Proteomes" id="UP001194468">
    <property type="component" value="Unassembled WGS sequence"/>
</dbReference>
<dbReference type="EMBL" id="WHUW01000354">
    <property type="protein sequence ID" value="KAF8415239.1"/>
    <property type="molecule type" value="Genomic_DNA"/>
</dbReference>
<evidence type="ECO:0000313" key="1">
    <source>
        <dbReference type="EMBL" id="KAF8415239.1"/>
    </source>
</evidence>
<proteinExistence type="predicted"/>
<accession>A0AAD4G4X6</accession>
<feature type="non-terminal residue" evidence="1">
    <location>
        <position position="61"/>
    </location>
</feature>
<gene>
    <name evidence="1" type="ORF">L210DRAFT_3587304</name>
</gene>
<sequence length="61" mass="6688">ARKARCLSIKSKCDNGSLCSESRYESKKRKPGPILKFRDLCSTIDVDILPEVPGTMASACL</sequence>
<keyword evidence="2" id="KW-1185">Reference proteome</keyword>
<dbReference type="AlphaFoldDB" id="A0AAD4G4X6"/>
<reference evidence="1" key="1">
    <citation type="submission" date="2019-10" db="EMBL/GenBank/DDBJ databases">
        <authorList>
            <consortium name="DOE Joint Genome Institute"/>
            <person name="Kuo A."/>
            <person name="Miyauchi S."/>
            <person name="Kiss E."/>
            <person name="Drula E."/>
            <person name="Kohler A."/>
            <person name="Sanchez-Garcia M."/>
            <person name="Andreopoulos B."/>
            <person name="Barry K.W."/>
            <person name="Bonito G."/>
            <person name="Buee M."/>
            <person name="Carver A."/>
            <person name="Chen C."/>
            <person name="Cichocki N."/>
            <person name="Clum A."/>
            <person name="Culley D."/>
            <person name="Crous P.W."/>
            <person name="Fauchery L."/>
            <person name="Girlanda M."/>
            <person name="Hayes R."/>
            <person name="Keri Z."/>
            <person name="LaButti K."/>
            <person name="Lipzen A."/>
            <person name="Lombard V."/>
            <person name="Magnuson J."/>
            <person name="Maillard F."/>
            <person name="Morin E."/>
            <person name="Murat C."/>
            <person name="Nolan M."/>
            <person name="Ohm R."/>
            <person name="Pangilinan J."/>
            <person name="Pereira M."/>
            <person name="Perotto S."/>
            <person name="Peter M."/>
            <person name="Riley R."/>
            <person name="Sitrit Y."/>
            <person name="Stielow B."/>
            <person name="Szollosi G."/>
            <person name="Zifcakova L."/>
            <person name="Stursova M."/>
            <person name="Spatafora J.W."/>
            <person name="Tedersoo L."/>
            <person name="Vaario L.-M."/>
            <person name="Yamada A."/>
            <person name="Yan M."/>
            <person name="Wang P."/>
            <person name="Xu J."/>
            <person name="Bruns T."/>
            <person name="Baldrian P."/>
            <person name="Vilgalys R."/>
            <person name="Henrissat B."/>
            <person name="Grigoriev I.V."/>
            <person name="Hibbett D."/>
            <person name="Nagy L.G."/>
            <person name="Martin F.M."/>
        </authorList>
    </citation>
    <scope>NUCLEOTIDE SEQUENCE</scope>
    <source>
        <strain evidence="1">BED1</strain>
    </source>
</reference>
<feature type="non-terminal residue" evidence="1">
    <location>
        <position position="1"/>
    </location>
</feature>